<dbReference type="Gene3D" id="6.10.140.2220">
    <property type="match status" value="1"/>
</dbReference>
<sequence length="817" mass="89270">MSENDDETVGGRIMEDAVRIMGDTVGTEGFTPNCCVLSWRLRLGYAELYATLAPNNINAVITRARGTQPACTTVDELIERCREISKPLLGKGDFESVIQALMAKLPFDDPDVDAHAQEVLMTAITQFYPEFVLGLGDEATTLLPSGGGDAAAFAERMMPDVTNLIMRPMARGIELPERLRGGTFMTAVATLQGKLLAEPSLAPFTLRAEARALARRALWWYYSAPDDLTEKNAISAARDAIQERIQREQLDRHKFTYKVILEQPADKTSLRDAYAPFVADDVPWECLEQNLVPPAASQQDALRREDLLVHIAGHADTAMALSARIRAIARSLHPAKRLCWFMSTVQYSHNAIEDVRLGVGEEGDFATFESWAQELEIVLRASRSALEICAAASHLGAKGFIRRSTATWPWSMLLQLFSEEDVDDIFGGADAMHALMRDPVFGHSASSWLGESDAPSLSDEAKRRRADDPAAGTRLMEWACGLRALFSVPVYAAFAESHDYVKRVLGLENVQCASEHVDDSYIATRPWDEVLAMTAYDGGGKGLSFLDVAVEACSRVANGRVSCVHLTYATTDERYLKGRVLAPVVAARDLCCVCLETTPLDACLKPCRHKVCGACARKLGKCPLCRERVVEIEMQDETTTSDLAEAIRDDDYLKGMMNRQMNGLTALRAVARLPRCARQAPPTAPVFATGAPEGLAAATHCAVTMNLEGGRKVTYWGACDDVEAMDRPGPSRTPFSVVAVTDVDGAGRRECSAMGCPNRQGGDGLSPFSRCGRCRISTYCSQECQRRDWKHQHRDQCPRFCALPRGPAAAATAAGGA</sequence>
<reference evidence="7" key="1">
    <citation type="submission" date="2021-01" db="EMBL/GenBank/DDBJ databases">
        <authorList>
            <person name="Corre E."/>
            <person name="Pelletier E."/>
            <person name="Niang G."/>
            <person name="Scheremetjew M."/>
            <person name="Finn R."/>
            <person name="Kale V."/>
            <person name="Holt S."/>
            <person name="Cochrane G."/>
            <person name="Meng A."/>
            <person name="Brown T."/>
            <person name="Cohen L."/>
        </authorList>
    </citation>
    <scope>NUCLEOTIDE SEQUENCE</scope>
    <source>
        <strain evidence="7">CCMP1756</strain>
    </source>
</reference>
<feature type="domain" description="MYND-type" evidence="6">
    <location>
        <begin position="753"/>
        <end position="797"/>
    </location>
</feature>
<keyword evidence="1" id="KW-0479">Metal-binding</keyword>
<evidence type="ECO:0000313" key="8">
    <source>
        <dbReference type="EMBL" id="CAH0374006.1"/>
    </source>
</evidence>
<dbReference type="SMART" id="SM00184">
    <property type="entry name" value="RING"/>
    <property type="match status" value="1"/>
</dbReference>
<dbReference type="Pfam" id="PF13920">
    <property type="entry name" value="zf-C3HC4_3"/>
    <property type="match status" value="1"/>
</dbReference>
<evidence type="ECO:0008006" key="10">
    <source>
        <dbReference type="Google" id="ProtNLM"/>
    </source>
</evidence>
<feature type="domain" description="RING-type" evidence="5">
    <location>
        <begin position="591"/>
        <end position="626"/>
    </location>
</feature>
<dbReference type="AlphaFoldDB" id="A0A7S3ZM28"/>
<proteinExistence type="predicted"/>
<dbReference type="Gene3D" id="3.30.40.10">
    <property type="entry name" value="Zinc/RING finger domain, C3HC4 (zinc finger)"/>
    <property type="match status" value="1"/>
</dbReference>
<dbReference type="Pfam" id="PF01753">
    <property type="entry name" value="zf-MYND"/>
    <property type="match status" value="1"/>
</dbReference>
<protein>
    <recommendedName>
        <fullName evidence="10">MYND-type domain-containing protein</fullName>
    </recommendedName>
</protein>
<dbReference type="EMBL" id="HBIW01003619">
    <property type="protein sequence ID" value="CAE0687552.1"/>
    <property type="molecule type" value="Transcribed_RNA"/>
</dbReference>
<evidence type="ECO:0000259" key="6">
    <source>
        <dbReference type="PROSITE" id="PS50865"/>
    </source>
</evidence>
<dbReference type="InterPro" id="IPR002893">
    <property type="entry name" value="Znf_MYND"/>
</dbReference>
<evidence type="ECO:0000256" key="4">
    <source>
        <dbReference type="PROSITE-ProRule" id="PRU00134"/>
    </source>
</evidence>
<reference evidence="8" key="2">
    <citation type="submission" date="2021-11" db="EMBL/GenBank/DDBJ databases">
        <authorList>
            <consortium name="Genoscope - CEA"/>
            <person name="William W."/>
        </authorList>
    </citation>
    <scope>NUCLEOTIDE SEQUENCE</scope>
</reference>
<evidence type="ECO:0000313" key="9">
    <source>
        <dbReference type="Proteomes" id="UP000789595"/>
    </source>
</evidence>
<dbReference type="OrthoDB" id="57654at2759"/>
<evidence type="ECO:0000256" key="3">
    <source>
        <dbReference type="ARBA" id="ARBA00022833"/>
    </source>
</evidence>
<dbReference type="InterPro" id="IPR013083">
    <property type="entry name" value="Znf_RING/FYVE/PHD"/>
</dbReference>
<evidence type="ECO:0000256" key="1">
    <source>
        <dbReference type="ARBA" id="ARBA00022723"/>
    </source>
</evidence>
<accession>A0A7S3ZM28</accession>
<keyword evidence="9" id="KW-1185">Reference proteome</keyword>
<name>A0A7S3ZM28_9STRA</name>
<organism evidence="7">
    <name type="scientific">Pelagomonas calceolata</name>
    <dbReference type="NCBI Taxonomy" id="35677"/>
    <lineage>
        <taxon>Eukaryota</taxon>
        <taxon>Sar</taxon>
        <taxon>Stramenopiles</taxon>
        <taxon>Ochrophyta</taxon>
        <taxon>Pelagophyceae</taxon>
        <taxon>Pelagomonadales</taxon>
        <taxon>Pelagomonadaceae</taxon>
        <taxon>Pelagomonas</taxon>
    </lineage>
</organism>
<evidence type="ECO:0000259" key="5">
    <source>
        <dbReference type="PROSITE" id="PS50089"/>
    </source>
</evidence>
<dbReference type="Proteomes" id="UP000789595">
    <property type="component" value="Unassembled WGS sequence"/>
</dbReference>
<keyword evidence="2 4" id="KW-0863">Zinc-finger</keyword>
<dbReference type="PROSITE" id="PS00518">
    <property type="entry name" value="ZF_RING_1"/>
    <property type="match status" value="1"/>
</dbReference>
<keyword evidence="3" id="KW-0862">Zinc</keyword>
<evidence type="ECO:0000256" key="2">
    <source>
        <dbReference type="ARBA" id="ARBA00022771"/>
    </source>
</evidence>
<dbReference type="SUPFAM" id="SSF144232">
    <property type="entry name" value="HIT/MYND zinc finger-like"/>
    <property type="match status" value="1"/>
</dbReference>
<dbReference type="SUPFAM" id="SSF57850">
    <property type="entry name" value="RING/U-box"/>
    <property type="match status" value="1"/>
</dbReference>
<dbReference type="EMBL" id="CAKKNE010000004">
    <property type="protein sequence ID" value="CAH0374006.1"/>
    <property type="molecule type" value="Genomic_DNA"/>
</dbReference>
<gene>
    <name evidence="7" type="ORF">PCAL00307_LOCUS2986</name>
    <name evidence="8" type="ORF">PECAL_4P12610</name>
</gene>
<dbReference type="InterPro" id="IPR017907">
    <property type="entry name" value="Znf_RING_CS"/>
</dbReference>
<dbReference type="PROSITE" id="PS50865">
    <property type="entry name" value="ZF_MYND_2"/>
    <property type="match status" value="1"/>
</dbReference>
<evidence type="ECO:0000313" key="7">
    <source>
        <dbReference type="EMBL" id="CAE0687552.1"/>
    </source>
</evidence>
<dbReference type="GO" id="GO:0008270">
    <property type="term" value="F:zinc ion binding"/>
    <property type="evidence" value="ECO:0007669"/>
    <property type="project" value="UniProtKB-KW"/>
</dbReference>
<dbReference type="PROSITE" id="PS50089">
    <property type="entry name" value="ZF_RING_2"/>
    <property type="match status" value="1"/>
</dbReference>
<dbReference type="InterPro" id="IPR001841">
    <property type="entry name" value="Znf_RING"/>
</dbReference>